<name>A0A9P7M210_9HYPO</name>
<accession>A0A9P7M210</accession>
<dbReference type="AlphaFoldDB" id="A0A9P7M210"/>
<dbReference type="OrthoDB" id="4955000at2759"/>
<evidence type="ECO:0000313" key="2">
    <source>
        <dbReference type="EMBL" id="KAG5927970.1"/>
    </source>
</evidence>
<organism evidence="2 3">
    <name type="scientific">Claviceps pazoutovae</name>
    <dbReference type="NCBI Taxonomy" id="1649127"/>
    <lineage>
        <taxon>Eukaryota</taxon>
        <taxon>Fungi</taxon>
        <taxon>Dikarya</taxon>
        <taxon>Ascomycota</taxon>
        <taxon>Pezizomycotina</taxon>
        <taxon>Sordariomycetes</taxon>
        <taxon>Hypocreomycetidae</taxon>
        <taxon>Hypocreales</taxon>
        <taxon>Clavicipitaceae</taxon>
        <taxon>Claviceps</taxon>
    </lineage>
</organism>
<keyword evidence="3" id="KW-1185">Reference proteome</keyword>
<evidence type="ECO:0000256" key="1">
    <source>
        <dbReference type="SAM" id="SignalP"/>
    </source>
</evidence>
<dbReference type="EMBL" id="SRPO01000959">
    <property type="protein sequence ID" value="KAG5927970.1"/>
    <property type="molecule type" value="Genomic_DNA"/>
</dbReference>
<dbReference type="Proteomes" id="UP000706124">
    <property type="component" value="Unassembled WGS sequence"/>
</dbReference>
<feature type="signal peptide" evidence="1">
    <location>
        <begin position="1"/>
        <end position="20"/>
    </location>
</feature>
<reference evidence="2 3" key="1">
    <citation type="journal article" date="2020" name="bioRxiv">
        <title>Whole genome comparisons of ergot fungi reveals the divergence and evolution of species within the genus Claviceps are the result of varying mechanisms driving genome evolution and host range expansion.</title>
        <authorList>
            <person name="Wyka S.A."/>
            <person name="Mondo S.J."/>
            <person name="Liu M."/>
            <person name="Dettman J."/>
            <person name="Nalam V."/>
            <person name="Broders K.D."/>
        </authorList>
    </citation>
    <scope>NUCLEOTIDE SEQUENCE [LARGE SCALE GENOMIC DNA]</scope>
    <source>
        <strain evidence="2 3">CCC 1485</strain>
    </source>
</reference>
<feature type="chain" id="PRO_5040311002" evidence="1">
    <location>
        <begin position="21"/>
        <end position="117"/>
    </location>
</feature>
<proteinExistence type="predicted"/>
<gene>
    <name evidence="2" type="ORF">E4U60_007884</name>
</gene>
<sequence length="117" mass="12862">MKFSAILSSLAISALQVVHAVPTEADSAAIDDIQARSPNTLEERGAVCCVVYQNTLRKIADLIPRGNGQYIWSLPERCYMTVNRKANGCNGWTFTPTATCDDLTEPYSIRIHPLSDC</sequence>
<protein>
    <submittedName>
        <fullName evidence="2">Uncharacterized protein</fullName>
    </submittedName>
</protein>
<evidence type="ECO:0000313" key="3">
    <source>
        <dbReference type="Proteomes" id="UP000706124"/>
    </source>
</evidence>
<comment type="caution">
    <text evidence="2">The sequence shown here is derived from an EMBL/GenBank/DDBJ whole genome shotgun (WGS) entry which is preliminary data.</text>
</comment>
<keyword evidence="1" id="KW-0732">Signal</keyword>